<evidence type="ECO:0000313" key="2">
    <source>
        <dbReference type="EMBL" id="CAD7203685.1"/>
    </source>
</evidence>
<name>A0A7R8ZDG6_TIMDO</name>
<accession>A0A7R8ZDG6</accession>
<organism evidence="2">
    <name type="scientific">Timema douglasi</name>
    <name type="common">Walking stick</name>
    <dbReference type="NCBI Taxonomy" id="61478"/>
    <lineage>
        <taxon>Eukaryota</taxon>
        <taxon>Metazoa</taxon>
        <taxon>Ecdysozoa</taxon>
        <taxon>Arthropoda</taxon>
        <taxon>Hexapoda</taxon>
        <taxon>Insecta</taxon>
        <taxon>Pterygota</taxon>
        <taxon>Neoptera</taxon>
        <taxon>Polyneoptera</taxon>
        <taxon>Phasmatodea</taxon>
        <taxon>Timematodea</taxon>
        <taxon>Timematoidea</taxon>
        <taxon>Timematidae</taxon>
        <taxon>Timema</taxon>
    </lineage>
</organism>
<feature type="compositionally biased region" description="Polar residues" evidence="1">
    <location>
        <begin position="135"/>
        <end position="145"/>
    </location>
</feature>
<feature type="region of interest" description="Disordered" evidence="1">
    <location>
        <begin position="135"/>
        <end position="168"/>
    </location>
</feature>
<sequence>MYPLLTTIFECKGRLELITGGLLALTNEFASPFNSSHQSLWNFQTQVGDVSLQSLDSGMGICILGDNSNGSTLGDLDRRRPVETCRCAGHLDYTVIRLYWGFAWSGLVWSSQSVVSVRLGVDPVGRVDGEVRASRTAQKTWTANGPGSREGLERPVRVRRKDTRLPEQ</sequence>
<protein>
    <submittedName>
        <fullName evidence="2">Uncharacterized protein</fullName>
    </submittedName>
</protein>
<dbReference type="AlphaFoldDB" id="A0A7R8ZDG6"/>
<proteinExistence type="predicted"/>
<dbReference type="EMBL" id="OA570978">
    <property type="protein sequence ID" value="CAD7203685.1"/>
    <property type="molecule type" value="Genomic_DNA"/>
</dbReference>
<reference evidence="2" key="1">
    <citation type="submission" date="2020-11" db="EMBL/GenBank/DDBJ databases">
        <authorList>
            <person name="Tran Van P."/>
        </authorList>
    </citation>
    <scope>NUCLEOTIDE SEQUENCE</scope>
</reference>
<evidence type="ECO:0000256" key="1">
    <source>
        <dbReference type="SAM" id="MobiDB-lite"/>
    </source>
</evidence>
<gene>
    <name evidence="2" type="ORF">TDIB3V08_LOCUS9850</name>
</gene>